<comment type="caution">
    <text evidence="2">The sequence shown here is derived from an EMBL/GenBank/DDBJ whole genome shotgun (WGS) entry which is preliminary data.</text>
</comment>
<dbReference type="AlphaFoldDB" id="A0AAD9H678"/>
<reference evidence="2" key="1">
    <citation type="submission" date="2021-06" db="EMBL/GenBank/DDBJ databases">
        <title>Comparative genomics, transcriptomics and evolutionary studies reveal genomic signatures of adaptation to plant cell wall in hemibiotrophic fungi.</title>
        <authorList>
            <consortium name="DOE Joint Genome Institute"/>
            <person name="Baroncelli R."/>
            <person name="Diaz J.F."/>
            <person name="Benocci T."/>
            <person name="Peng M."/>
            <person name="Battaglia E."/>
            <person name="Haridas S."/>
            <person name="Andreopoulos W."/>
            <person name="Labutti K."/>
            <person name="Pangilinan J."/>
            <person name="Floch G.L."/>
            <person name="Makela M.R."/>
            <person name="Henrissat B."/>
            <person name="Grigoriev I.V."/>
            <person name="Crouch J.A."/>
            <person name="De Vries R.P."/>
            <person name="Sukno S.A."/>
            <person name="Thon M.R."/>
        </authorList>
    </citation>
    <scope>NUCLEOTIDE SEQUENCE</scope>
    <source>
        <strain evidence="2">MAFF235873</strain>
    </source>
</reference>
<name>A0AAD9H678_9PEZI</name>
<proteinExistence type="predicted"/>
<keyword evidence="1" id="KW-0472">Membrane</keyword>
<dbReference type="EMBL" id="MU843039">
    <property type="protein sequence ID" value="KAK2022517.1"/>
    <property type="molecule type" value="Genomic_DNA"/>
</dbReference>
<sequence>MKEVKKDEMEKSKELLTSVLIPRWPMALTSSTTAYGLWVGWYLPLQDMTNWNKNLKGVSVDALVGGDRMVSQSVPNKPQHSRPFAE</sequence>
<keyword evidence="1" id="KW-1133">Transmembrane helix</keyword>
<gene>
    <name evidence="2" type="ORF">LX32DRAFT_191386</name>
</gene>
<evidence type="ECO:0000256" key="1">
    <source>
        <dbReference type="SAM" id="Phobius"/>
    </source>
</evidence>
<protein>
    <submittedName>
        <fullName evidence="2">Uncharacterized protein</fullName>
    </submittedName>
</protein>
<accession>A0AAD9H678</accession>
<keyword evidence="3" id="KW-1185">Reference proteome</keyword>
<organism evidence="2 3">
    <name type="scientific">Colletotrichum zoysiae</name>
    <dbReference type="NCBI Taxonomy" id="1216348"/>
    <lineage>
        <taxon>Eukaryota</taxon>
        <taxon>Fungi</taxon>
        <taxon>Dikarya</taxon>
        <taxon>Ascomycota</taxon>
        <taxon>Pezizomycotina</taxon>
        <taxon>Sordariomycetes</taxon>
        <taxon>Hypocreomycetidae</taxon>
        <taxon>Glomerellales</taxon>
        <taxon>Glomerellaceae</taxon>
        <taxon>Colletotrichum</taxon>
        <taxon>Colletotrichum graminicola species complex</taxon>
    </lineage>
</organism>
<evidence type="ECO:0000313" key="3">
    <source>
        <dbReference type="Proteomes" id="UP001232148"/>
    </source>
</evidence>
<dbReference type="Proteomes" id="UP001232148">
    <property type="component" value="Unassembled WGS sequence"/>
</dbReference>
<feature type="transmembrane region" description="Helical" evidence="1">
    <location>
        <begin position="21"/>
        <end position="43"/>
    </location>
</feature>
<evidence type="ECO:0000313" key="2">
    <source>
        <dbReference type="EMBL" id="KAK2022517.1"/>
    </source>
</evidence>
<keyword evidence="1" id="KW-0812">Transmembrane</keyword>